<accession>A0A4Z2GV16</accession>
<dbReference type="PANTHER" id="PTHR11247">
    <property type="entry name" value="PALMITOYL-PROTEIN THIOESTERASE/DOLICHYLDIPHOSPHATASE 1"/>
    <property type="match status" value="1"/>
</dbReference>
<name>A0A4Z2GV16_9TELE</name>
<dbReference type="InterPro" id="IPR029058">
    <property type="entry name" value="AB_hydrolase_fold"/>
</dbReference>
<sequence>MWACPPGDSCCNPLSMGSIKKMIEEEISGVYVLSLMIGKNVVQDTENGFFMDVNEQVSVVCSQLARDPELKAGYHAMGFSQGAQFLYVAAVTRRAVAQRCPSPPMKNLISVGGQHQDGLELLRNRKLRLKRRERRCESTCETLQPELRTSFQSLVLKDTHKVSVFAGHQDVHLGALGADDLAAQGVFAQVDVAAVGLVDGDRGHLPQDLDTQRTQGVSALLQDSMKAQQGAREETASSSNTGASLVAAGAAGRGVGEANGLGPVRTAVVVPLSVGFLWVFSSSLTCFRPEQVKRRRKRIELVRKHVSKSSAMSRAVVLGFRAAA</sequence>
<evidence type="ECO:0000313" key="15">
    <source>
        <dbReference type="Proteomes" id="UP000314294"/>
    </source>
</evidence>
<evidence type="ECO:0000256" key="8">
    <source>
        <dbReference type="ARBA" id="ARBA00031934"/>
    </source>
</evidence>
<protein>
    <recommendedName>
        <fullName evidence="3">Palmitoyl-protein thioesterase 1</fullName>
        <ecNumber evidence="9">3.1.2.2</ecNumber>
        <ecNumber evidence="2">3.1.2.22</ecNumber>
    </recommendedName>
    <alternativeName>
        <fullName evidence="8">Palmitoyl-protein hydrolase 1</fullName>
    </alternativeName>
</protein>
<dbReference type="Proteomes" id="UP000314294">
    <property type="component" value="Unassembled WGS sequence"/>
</dbReference>
<dbReference type="GO" id="GO:0006898">
    <property type="term" value="P:receptor-mediated endocytosis"/>
    <property type="evidence" value="ECO:0007669"/>
    <property type="project" value="TreeGrafter"/>
</dbReference>
<comment type="catalytic activity">
    <reaction evidence="13">
        <text>S-hexadecanoyl-N-acetylcysteamine + H2O = N-acetylcysteamine + hexadecanoate + H(+)</text>
        <dbReference type="Rhea" id="RHEA:84099"/>
        <dbReference type="ChEBI" id="CHEBI:7896"/>
        <dbReference type="ChEBI" id="CHEBI:15377"/>
        <dbReference type="ChEBI" id="CHEBI:15378"/>
        <dbReference type="ChEBI" id="CHEBI:74410"/>
        <dbReference type="ChEBI" id="CHEBI:233601"/>
    </reaction>
</comment>
<keyword evidence="15" id="KW-1185">Reference proteome</keyword>
<dbReference type="InterPro" id="IPR002472">
    <property type="entry name" value="Palm_thioest"/>
</dbReference>
<comment type="catalytic activity">
    <reaction evidence="12">
        <text>S-hexadecanoyl-N-acetylcysteine methyl ester + H2O = N-acetylcysteine methyl ester + hexadecanoate + H(+)</text>
        <dbReference type="Rhea" id="RHEA:84103"/>
        <dbReference type="ChEBI" id="CHEBI:7896"/>
        <dbReference type="ChEBI" id="CHEBI:15377"/>
        <dbReference type="ChEBI" id="CHEBI:15378"/>
        <dbReference type="ChEBI" id="CHEBI:233604"/>
        <dbReference type="ChEBI" id="CHEBI:233605"/>
    </reaction>
</comment>
<dbReference type="EMBL" id="SRLO01000407">
    <property type="protein sequence ID" value="TNN57356.1"/>
    <property type="molecule type" value="Genomic_DNA"/>
</dbReference>
<dbReference type="PANTHER" id="PTHR11247:SF8">
    <property type="entry name" value="PALMITOYL-PROTEIN THIOESTERASE 1"/>
    <property type="match status" value="1"/>
</dbReference>
<comment type="similarity">
    <text evidence="1">Belongs to the palmitoyl-protein thioesterase family.</text>
</comment>
<keyword evidence="5" id="KW-0378">Hydrolase</keyword>
<dbReference type="EC" id="3.1.2.2" evidence="9"/>
<gene>
    <name evidence="14" type="primary">PPT1_1</name>
    <name evidence="14" type="ORF">EYF80_032432</name>
</gene>
<evidence type="ECO:0000256" key="12">
    <source>
        <dbReference type="ARBA" id="ARBA00093191"/>
    </source>
</evidence>
<dbReference type="Pfam" id="PF02089">
    <property type="entry name" value="Palm_thioest"/>
    <property type="match status" value="1"/>
</dbReference>
<evidence type="ECO:0000256" key="9">
    <source>
        <dbReference type="ARBA" id="ARBA00038848"/>
    </source>
</evidence>
<dbReference type="GO" id="GO:0008474">
    <property type="term" value="F:palmitoyl-(protein) hydrolase activity"/>
    <property type="evidence" value="ECO:0007669"/>
    <property type="project" value="UniProtKB-EC"/>
</dbReference>
<evidence type="ECO:0000256" key="10">
    <source>
        <dbReference type="ARBA" id="ARBA00047337"/>
    </source>
</evidence>
<reference evidence="14 15" key="1">
    <citation type="submission" date="2019-03" db="EMBL/GenBank/DDBJ databases">
        <title>First draft genome of Liparis tanakae, snailfish: a comprehensive survey of snailfish specific genes.</title>
        <authorList>
            <person name="Kim W."/>
            <person name="Song I."/>
            <person name="Jeong J.-H."/>
            <person name="Kim D."/>
            <person name="Kim S."/>
            <person name="Ryu S."/>
            <person name="Song J.Y."/>
            <person name="Lee S.K."/>
        </authorList>
    </citation>
    <scope>NUCLEOTIDE SEQUENCE [LARGE SCALE GENOMIC DNA]</scope>
    <source>
        <tissue evidence="14">Muscle</tissue>
    </source>
</reference>
<evidence type="ECO:0000256" key="11">
    <source>
        <dbReference type="ARBA" id="ARBA00047734"/>
    </source>
</evidence>
<organism evidence="14 15">
    <name type="scientific">Liparis tanakae</name>
    <name type="common">Tanaka's snailfish</name>
    <dbReference type="NCBI Taxonomy" id="230148"/>
    <lineage>
        <taxon>Eukaryota</taxon>
        <taxon>Metazoa</taxon>
        <taxon>Chordata</taxon>
        <taxon>Craniata</taxon>
        <taxon>Vertebrata</taxon>
        <taxon>Euteleostomi</taxon>
        <taxon>Actinopterygii</taxon>
        <taxon>Neopterygii</taxon>
        <taxon>Teleostei</taxon>
        <taxon>Neoteleostei</taxon>
        <taxon>Acanthomorphata</taxon>
        <taxon>Eupercaria</taxon>
        <taxon>Perciformes</taxon>
        <taxon>Cottioidei</taxon>
        <taxon>Cottales</taxon>
        <taxon>Liparidae</taxon>
        <taxon>Liparis</taxon>
    </lineage>
</organism>
<dbReference type="OrthoDB" id="10263094at2759"/>
<comment type="catalytic activity">
    <reaction evidence="10">
        <text>S-hexadecanoyl-L-cysteinyl-[protein] + H2O = L-cysteinyl-[protein] + hexadecanoate + H(+)</text>
        <dbReference type="Rhea" id="RHEA:19233"/>
        <dbReference type="Rhea" id="RHEA-COMP:10131"/>
        <dbReference type="Rhea" id="RHEA-COMP:11032"/>
        <dbReference type="ChEBI" id="CHEBI:7896"/>
        <dbReference type="ChEBI" id="CHEBI:15377"/>
        <dbReference type="ChEBI" id="CHEBI:15378"/>
        <dbReference type="ChEBI" id="CHEBI:29950"/>
        <dbReference type="ChEBI" id="CHEBI:74151"/>
        <dbReference type="EC" id="3.1.2.22"/>
    </reaction>
</comment>
<evidence type="ECO:0000313" key="14">
    <source>
        <dbReference type="EMBL" id="TNN57356.1"/>
    </source>
</evidence>
<evidence type="ECO:0000256" key="3">
    <source>
        <dbReference type="ARBA" id="ARBA00014212"/>
    </source>
</evidence>
<dbReference type="SUPFAM" id="SSF53474">
    <property type="entry name" value="alpha/beta-Hydrolases"/>
    <property type="match status" value="1"/>
</dbReference>
<dbReference type="EC" id="3.1.2.22" evidence="2"/>
<evidence type="ECO:0000256" key="1">
    <source>
        <dbReference type="ARBA" id="ARBA00010758"/>
    </source>
</evidence>
<comment type="catalytic activity">
    <reaction evidence="11">
        <text>hexadecanoyl-CoA + H2O = hexadecanoate + CoA + H(+)</text>
        <dbReference type="Rhea" id="RHEA:16645"/>
        <dbReference type="ChEBI" id="CHEBI:7896"/>
        <dbReference type="ChEBI" id="CHEBI:15377"/>
        <dbReference type="ChEBI" id="CHEBI:15378"/>
        <dbReference type="ChEBI" id="CHEBI:57287"/>
        <dbReference type="ChEBI" id="CHEBI:57379"/>
        <dbReference type="EC" id="3.1.2.2"/>
    </reaction>
    <physiologicalReaction direction="left-to-right" evidence="11">
        <dbReference type="Rhea" id="RHEA:16646"/>
    </physiologicalReaction>
</comment>
<evidence type="ECO:0000256" key="6">
    <source>
        <dbReference type="ARBA" id="ARBA00023157"/>
    </source>
</evidence>
<evidence type="ECO:0000256" key="13">
    <source>
        <dbReference type="ARBA" id="ARBA00093223"/>
    </source>
</evidence>
<evidence type="ECO:0000256" key="7">
    <source>
        <dbReference type="ARBA" id="ARBA00023180"/>
    </source>
</evidence>
<evidence type="ECO:0000256" key="2">
    <source>
        <dbReference type="ARBA" id="ARBA00012423"/>
    </source>
</evidence>
<dbReference type="Gene3D" id="3.40.50.1820">
    <property type="entry name" value="alpha/beta hydrolase"/>
    <property type="match status" value="1"/>
</dbReference>
<dbReference type="AlphaFoldDB" id="A0A4Z2GV16"/>
<dbReference type="PRINTS" id="PR00414">
    <property type="entry name" value="PPTHIESTRASE"/>
</dbReference>
<evidence type="ECO:0000256" key="4">
    <source>
        <dbReference type="ARBA" id="ARBA00022729"/>
    </source>
</evidence>
<keyword evidence="4" id="KW-0732">Signal</keyword>
<keyword evidence="6" id="KW-1015">Disulfide bond</keyword>
<comment type="caution">
    <text evidence="14">The sequence shown here is derived from an EMBL/GenBank/DDBJ whole genome shotgun (WGS) entry which is preliminary data.</text>
</comment>
<dbReference type="GO" id="GO:0005764">
    <property type="term" value="C:lysosome"/>
    <property type="evidence" value="ECO:0007669"/>
    <property type="project" value="TreeGrafter"/>
</dbReference>
<proteinExistence type="inferred from homology"/>
<keyword evidence="7" id="KW-0325">Glycoprotein</keyword>
<evidence type="ECO:0000256" key="5">
    <source>
        <dbReference type="ARBA" id="ARBA00022801"/>
    </source>
</evidence>